<comment type="caution">
    <text evidence="3">The sequence shown here is derived from an EMBL/GenBank/DDBJ whole genome shotgun (WGS) entry which is preliminary data.</text>
</comment>
<feature type="coiled-coil region" evidence="1">
    <location>
        <begin position="7"/>
        <end position="34"/>
    </location>
</feature>
<feature type="compositionally biased region" description="Polar residues" evidence="2">
    <location>
        <begin position="93"/>
        <end position="105"/>
    </location>
</feature>
<sequence length="193" mass="21328">MAQRAYRQRKELAIETLKQRISKLEQLNEKIGQEFINLTDLILRQECFKDSPEIAEHIKQTTLNMLRSARGAEEESPGDSDKEHAHPADGVEGNSSTSISQTTLDSHPHRPPSRYASASIGPERIGGKDFSVYDYTVQPSYATSLDPTITSRANSLTPSPSQNASSSFSAPDAQTEYYLTNYILAGSLYISSL</sequence>
<dbReference type="Proteomes" id="UP000717696">
    <property type="component" value="Unassembled WGS sequence"/>
</dbReference>
<organism evidence="3 4">
    <name type="scientific">Dactylonectria estremocensis</name>
    <dbReference type="NCBI Taxonomy" id="1079267"/>
    <lineage>
        <taxon>Eukaryota</taxon>
        <taxon>Fungi</taxon>
        <taxon>Dikarya</taxon>
        <taxon>Ascomycota</taxon>
        <taxon>Pezizomycotina</taxon>
        <taxon>Sordariomycetes</taxon>
        <taxon>Hypocreomycetidae</taxon>
        <taxon>Hypocreales</taxon>
        <taxon>Nectriaceae</taxon>
        <taxon>Dactylonectria</taxon>
    </lineage>
</organism>
<name>A0A9P9EKW5_9HYPO</name>
<accession>A0A9P9EKW5</accession>
<keyword evidence="4" id="KW-1185">Reference proteome</keyword>
<protein>
    <recommendedName>
        <fullName evidence="5">BZIP domain-containing protein</fullName>
    </recommendedName>
</protein>
<dbReference type="GO" id="GO:0003700">
    <property type="term" value="F:DNA-binding transcription factor activity"/>
    <property type="evidence" value="ECO:0007669"/>
    <property type="project" value="InterPro"/>
</dbReference>
<dbReference type="Gene3D" id="1.20.5.170">
    <property type="match status" value="1"/>
</dbReference>
<gene>
    <name evidence="3" type="ORF">B0J13DRAFT_527710</name>
</gene>
<dbReference type="CDD" id="cd14688">
    <property type="entry name" value="bZIP_YAP"/>
    <property type="match status" value="1"/>
</dbReference>
<dbReference type="PANTHER" id="PTHR40618:SF1">
    <property type="entry name" value="B-ZIP TRANSCRIPTION FACTOR (EUROFUNG)"/>
    <property type="match status" value="1"/>
</dbReference>
<proteinExistence type="predicted"/>
<evidence type="ECO:0000256" key="1">
    <source>
        <dbReference type="SAM" id="Coils"/>
    </source>
</evidence>
<dbReference type="EMBL" id="JAGMUU010000014">
    <property type="protein sequence ID" value="KAH7140055.1"/>
    <property type="molecule type" value="Genomic_DNA"/>
</dbReference>
<feature type="compositionally biased region" description="Basic and acidic residues" evidence="2">
    <location>
        <begin position="79"/>
        <end position="89"/>
    </location>
</feature>
<dbReference type="OrthoDB" id="3555317at2759"/>
<dbReference type="AlphaFoldDB" id="A0A9P9EKW5"/>
<evidence type="ECO:0000256" key="2">
    <source>
        <dbReference type="SAM" id="MobiDB-lite"/>
    </source>
</evidence>
<evidence type="ECO:0000313" key="3">
    <source>
        <dbReference type="EMBL" id="KAH7140055.1"/>
    </source>
</evidence>
<evidence type="ECO:0000313" key="4">
    <source>
        <dbReference type="Proteomes" id="UP000717696"/>
    </source>
</evidence>
<reference evidence="3" key="1">
    <citation type="journal article" date="2021" name="Nat. Commun.">
        <title>Genetic determinants of endophytism in the Arabidopsis root mycobiome.</title>
        <authorList>
            <person name="Mesny F."/>
            <person name="Miyauchi S."/>
            <person name="Thiergart T."/>
            <person name="Pickel B."/>
            <person name="Atanasova L."/>
            <person name="Karlsson M."/>
            <person name="Huettel B."/>
            <person name="Barry K.W."/>
            <person name="Haridas S."/>
            <person name="Chen C."/>
            <person name="Bauer D."/>
            <person name="Andreopoulos W."/>
            <person name="Pangilinan J."/>
            <person name="LaButti K."/>
            <person name="Riley R."/>
            <person name="Lipzen A."/>
            <person name="Clum A."/>
            <person name="Drula E."/>
            <person name="Henrissat B."/>
            <person name="Kohler A."/>
            <person name="Grigoriev I.V."/>
            <person name="Martin F.M."/>
            <person name="Hacquard S."/>
        </authorList>
    </citation>
    <scope>NUCLEOTIDE SEQUENCE</scope>
    <source>
        <strain evidence="3">MPI-CAGE-AT-0021</strain>
    </source>
</reference>
<dbReference type="SUPFAM" id="SSF57959">
    <property type="entry name" value="Leucine zipper domain"/>
    <property type="match status" value="1"/>
</dbReference>
<evidence type="ECO:0008006" key="5">
    <source>
        <dbReference type="Google" id="ProtNLM"/>
    </source>
</evidence>
<keyword evidence="1" id="KW-0175">Coiled coil</keyword>
<dbReference type="InterPro" id="IPR046347">
    <property type="entry name" value="bZIP_sf"/>
</dbReference>
<dbReference type="PANTHER" id="PTHR40618">
    <property type="entry name" value="B-ZIP TRANSCRIPTION FACTOR (EUROFUNG)-RELATED"/>
    <property type="match status" value="1"/>
</dbReference>
<feature type="region of interest" description="Disordered" evidence="2">
    <location>
        <begin position="69"/>
        <end position="122"/>
    </location>
</feature>